<dbReference type="SUPFAM" id="SSF52309">
    <property type="entry name" value="N-(deoxy)ribosyltransferase-like"/>
    <property type="match status" value="1"/>
</dbReference>
<dbReference type="Gene3D" id="3.40.50.450">
    <property type="match status" value="1"/>
</dbReference>
<dbReference type="Proteomes" id="UP001162001">
    <property type="component" value="Segment"/>
</dbReference>
<accession>A0A7D3QUR8</accession>
<name>A0A7D3QUR8_9VIRU</name>
<evidence type="ECO:0000313" key="2">
    <source>
        <dbReference type="Proteomes" id="UP001162001"/>
    </source>
</evidence>
<organism evidence="1 2">
    <name type="scientific">Fadolivirus FV1/VV64</name>
    <dbReference type="NCBI Taxonomy" id="3070911"/>
    <lineage>
        <taxon>Viruses</taxon>
        <taxon>Varidnaviria</taxon>
        <taxon>Bamfordvirae</taxon>
        <taxon>Nucleocytoviricota</taxon>
        <taxon>Megaviricetes</taxon>
        <taxon>Imitervirales</taxon>
        <taxon>Mimiviridae</taxon>
        <taxon>Klosneuvirinae</taxon>
        <taxon>Fadolivirus</taxon>
        <taxon>Fadolivirus algeromassiliense</taxon>
    </lineage>
</organism>
<evidence type="ECO:0000313" key="1">
    <source>
        <dbReference type="EMBL" id="QKF94363.1"/>
    </source>
</evidence>
<gene>
    <name evidence="1" type="ORF">Fadolivirus_1_905</name>
</gene>
<sequence>MIPIKVFVSGKFAEKPLIRSKMDELEKLGYKITHDWTSYEKTPSNKDESKLAAIFDIEGIQKCDIHVVVISDKDYPYRGTFCEMGCSMGLNKRILLWNPFDDAACMTVPFYNHPCVTHFKTWEELVVELDKIKQQKNKVHNMILDSHQMDFFDEYDT</sequence>
<keyword evidence="2" id="KW-1185">Reference proteome</keyword>
<dbReference type="InterPro" id="IPR007710">
    <property type="entry name" value="Nucleoside_deoxyribTrfase"/>
</dbReference>
<reference evidence="1 2" key="1">
    <citation type="submission" date="2020-04" db="EMBL/GenBank/DDBJ databases">
        <title>Advantages and limits of metagenomic assembly and binning of a giant virus.</title>
        <authorList>
            <person name="Schulz F."/>
            <person name="Andreani J."/>
            <person name="Francis R."/>
            <person name="Boudjemaa H."/>
            <person name="Bou Khalil J.Y."/>
            <person name="Lee J."/>
            <person name="La Scola B."/>
            <person name="Woyke T."/>
        </authorList>
    </citation>
    <scope>NUCLEOTIDE SEQUENCE [LARGE SCALE GENOMIC DNA]</scope>
    <source>
        <strain evidence="1 2">FV1/VV64</strain>
    </source>
</reference>
<dbReference type="EMBL" id="MT418680">
    <property type="protein sequence ID" value="QKF94363.1"/>
    <property type="molecule type" value="Genomic_DNA"/>
</dbReference>
<protein>
    <submittedName>
        <fullName evidence="1">Nucleoside 2-deoxyribosyltransferase</fullName>
    </submittedName>
</protein>
<proteinExistence type="predicted"/>
<dbReference type="Pfam" id="PF05014">
    <property type="entry name" value="Nuc_deoxyrib_tr"/>
    <property type="match status" value="1"/>
</dbReference>